<sequence>MKLKKLITIAIFTFIIGLLVGCGGNSNSSTSTSSKTNSKPLSQEEVEHMFSNPDKFKGRSIDIYAKIFVEPEKDDNGTYLQAYADPKSSSKNILIKINDPKLDVKNEDIIHIVGKIEKKFEGENALGGKVTAPVITADKIEKANYAEAFAPALKTIDINKEINQNGYVLKLNKVEIAKDETRAYVTVTNNTKDKINFYTFNSKLVQGTNQIQEGENYQANYKQINDEIMPGVKEEGIVLFKQVDPKGDNLKLHFEGSSENYELHFEPFTFEVKLK</sequence>
<keyword evidence="1" id="KW-0732">Signal</keyword>
<dbReference type="Proteomes" id="UP000175744">
    <property type="component" value="Unassembled WGS sequence"/>
</dbReference>
<dbReference type="STRING" id="1121290.CLAOCE_18520"/>
<dbReference type="Gene3D" id="2.60.40.1240">
    <property type="match status" value="1"/>
</dbReference>
<evidence type="ECO:0000313" key="3">
    <source>
        <dbReference type="Proteomes" id="UP000175744"/>
    </source>
</evidence>
<dbReference type="OrthoDB" id="517663at2"/>
<comment type="caution">
    <text evidence="2">The sequence shown here is derived from an EMBL/GenBank/DDBJ whole genome shotgun (WGS) entry which is preliminary data.</text>
</comment>
<evidence type="ECO:0000256" key="1">
    <source>
        <dbReference type="ARBA" id="ARBA00022729"/>
    </source>
</evidence>
<protein>
    <recommendedName>
        <fullName evidence="4">Telomeric repeat-binding factor 2</fullName>
    </recommendedName>
</protein>
<proteinExistence type="predicted"/>
<reference evidence="2 3" key="1">
    <citation type="submission" date="2016-06" db="EMBL/GenBank/DDBJ databases">
        <title>Genome sequence of Clostridium acetireducens DSM 10703.</title>
        <authorList>
            <person name="Poehlein A."/>
            <person name="Fluechter S."/>
            <person name="Duerre P."/>
            <person name="Daniel R."/>
        </authorList>
    </citation>
    <scope>NUCLEOTIDE SEQUENCE [LARGE SCALE GENOMIC DNA]</scope>
    <source>
        <strain evidence="2 3">DSM 10703</strain>
    </source>
</reference>
<evidence type="ECO:0008006" key="4">
    <source>
        <dbReference type="Google" id="ProtNLM"/>
    </source>
</evidence>
<dbReference type="EMBL" id="LZFO01000031">
    <property type="protein sequence ID" value="OFI05284.1"/>
    <property type="molecule type" value="Genomic_DNA"/>
</dbReference>
<dbReference type="InterPro" id="IPR029050">
    <property type="entry name" value="Immunoprotect_excell_Ig-like"/>
</dbReference>
<organism evidence="2 3">
    <name type="scientific">Clostridium acetireducens DSM 10703</name>
    <dbReference type="NCBI Taxonomy" id="1121290"/>
    <lineage>
        <taxon>Bacteria</taxon>
        <taxon>Bacillati</taxon>
        <taxon>Bacillota</taxon>
        <taxon>Clostridia</taxon>
        <taxon>Eubacteriales</taxon>
        <taxon>Clostridiaceae</taxon>
        <taxon>Clostridium</taxon>
    </lineage>
</organism>
<evidence type="ECO:0000313" key="2">
    <source>
        <dbReference type="EMBL" id="OFI05284.1"/>
    </source>
</evidence>
<dbReference type="RefSeq" id="WP_070110821.1">
    <property type="nucleotide sequence ID" value="NZ_LZFO01000031.1"/>
</dbReference>
<accession>A0A1E8EWX6</accession>
<keyword evidence="3" id="KW-1185">Reference proteome</keyword>
<gene>
    <name evidence="2" type="ORF">CLOACE_18520</name>
</gene>
<name>A0A1E8EWX6_9CLOT</name>
<dbReference type="PROSITE" id="PS51257">
    <property type="entry name" value="PROKAR_LIPOPROTEIN"/>
    <property type="match status" value="1"/>
</dbReference>
<dbReference type="AlphaFoldDB" id="A0A1E8EWX6"/>
<dbReference type="PATRIC" id="fig|1121290.3.peg.1871"/>